<keyword evidence="4" id="KW-0560">Oxidoreductase</keyword>
<dbReference type="Pfam" id="PF00107">
    <property type="entry name" value="ADH_zinc_N"/>
    <property type="match status" value="1"/>
</dbReference>
<dbReference type="InterPro" id="IPR011032">
    <property type="entry name" value="GroES-like_sf"/>
</dbReference>
<dbReference type="Gene3D" id="3.90.180.10">
    <property type="entry name" value="Medium-chain alcohol dehydrogenases, catalytic domain"/>
    <property type="match status" value="1"/>
</dbReference>
<evidence type="ECO:0000256" key="4">
    <source>
        <dbReference type="ARBA" id="ARBA00023002"/>
    </source>
</evidence>
<keyword evidence="9" id="KW-1185">Reference proteome</keyword>
<reference evidence="8 9" key="1">
    <citation type="submission" date="2019-10" db="EMBL/GenBank/DDBJ databases">
        <title>Pseudopuniceibacterium sp. HQ09 islated from Antarctica.</title>
        <authorList>
            <person name="Liao L."/>
            <person name="Su S."/>
            <person name="Chen B."/>
            <person name="Yu Y."/>
        </authorList>
    </citation>
    <scope>NUCLEOTIDE SEQUENCE [LARGE SCALE GENOMIC DNA]</scope>
    <source>
        <strain evidence="8 9">HQ09</strain>
    </source>
</reference>
<evidence type="ECO:0000259" key="7">
    <source>
        <dbReference type="SMART" id="SM00829"/>
    </source>
</evidence>
<evidence type="ECO:0000256" key="1">
    <source>
        <dbReference type="ARBA" id="ARBA00001947"/>
    </source>
</evidence>
<keyword evidence="5" id="KW-0520">NAD</keyword>
<dbReference type="Gene3D" id="3.40.50.720">
    <property type="entry name" value="NAD(P)-binding Rossmann-like Domain"/>
    <property type="match status" value="1"/>
</dbReference>
<dbReference type="PANTHER" id="PTHR43880:SF12">
    <property type="entry name" value="ALCOHOL DEHYDROGENASE CLASS-3"/>
    <property type="match status" value="1"/>
</dbReference>
<organism evidence="8 9">
    <name type="scientific">Pseudooceanicola spongiae</name>
    <dbReference type="NCBI Taxonomy" id="2613965"/>
    <lineage>
        <taxon>Bacteria</taxon>
        <taxon>Pseudomonadati</taxon>
        <taxon>Pseudomonadota</taxon>
        <taxon>Alphaproteobacteria</taxon>
        <taxon>Rhodobacterales</taxon>
        <taxon>Paracoccaceae</taxon>
        <taxon>Pseudooceanicola</taxon>
    </lineage>
</organism>
<dbReference type="GO" id="GO:0008270">
    <property type="term" value="F:zinc ion binding"/>
    <property type="evidence" value="ECO:0007669"/>
    <property type="project" value="InterPro"/>
</dbReference>
<evidence type="ECO:0000256" key="3">
    <source>
        <dbReference type="ARBA" id="ARBA00022833"/>
    </source>
</evidence>
<dbReference type="GO" id="GO:0046294">
    <property type="term" value="P:formaldehyde catabolic process"/>
    <property type="evidence" value="ECO:0007669"/>
    <property type="project" value="TreeGrafter"/>
</dbReference>
<dbReference type="InterPro" id="IPR013149">
    <property type="entry name" value="ADH-like_C"/>
</dbReference>
<dbReference type="FunFam" id="3.40.50.720:FF:000003">
    <property type="entry name" value="S-(hydroxymethyl)glutathione dehydrogenase"/>
    <property type="match status" value="1"/>
</dbReference>
<dbReference type="PROSITE" id="PS00059">
    <property type="entry name" value="ADH_ZINC"/>
    <property type="match status" value="1"/>
</dbReference>
<evidence type="ECO:0000256" key="2">
    <source>
        <dbReference type="ARBA" id="ARBA00022723"/>
    </source>
</evidence>
<evidence type="ECO:0000256" key="5">
    <source>
        <dbReference type="ARBA" id="ARBA00023027"/>
    </source>
</evidence>
<dbReference type="GO" id="GO:0051903">
    <property type="term" value="F:S-(hydroxymethyl)glutathione dehydrogenase [NAD(P)+] activity"/>
    <property type="evidence" value="ECO:0007669"/>
    <property type="project" value="TreeGrafter"/>
</dbReference>
<dbReference type="KEGG" id="pshq:F3W81_11480"/>
<gene>
    <name evidence="8" type="ORF">F3W81_11480</name>
</gene>
<accession>A0A7L9WLX1</accession>
<dbReference type="SUPFAM" id="SSF50129">
    <property type="entry name" value="GroES-like"/>
    <property type="match status" value="1"/>
</dbReference>
<evidence type="ECO:0000313" key="9">
    <source>
        <dbReference type="Proteomes" id="UP000594118"/>
    </source>
</evidence>
<dbReference type="Proteomes" id="UP000594118">
    <property type="component" value="Chromosome"/>
</dbReference>
<dbReference type="GO" id="GO:0005829">
    <property type="term" value="C:cytosol"/>
    <property type="evidence" value="ECO:0007669"/>
    <property type="project" value="TreeGrafter"/>
</dbReference>
<dbReference type="SUPFAM" id="SSF51735">
    <property type="entry name" value="NAD(P)-binding Rossmann-fold domains"/>
    <property type="match status" value="1"/>
</dbReference>
<comment type="cofactor">
    <cofactor evidence="1 6">
        <name>Zn(2+)</name>
        <dbReference type="ChEBI" id="CHEBI:29105"/>
    </cofactor>
</comment>
<dbReference type="AlphaFoldDB" id="A0A7L9WLX1"/>
<dbReference type="InterPro" id="IPR020843">
    <property type="entry name" value="ER"/>
</dbReference>
<evidence type="ECO:0000313" key="8">
    <source>
        <dbReference type="EMBL" id="QOL81381.1"/>
    </source>
</evidence>
<feature type="domain" description="Enoyl reductase (ER)" evidence="7">
    <location>
        <begin position="14"/>
        <end position="359"/>
    </location>
</feature>
<keyword evidence="2 6" id="KW-0479">Metal-binding</keyword>
<evidence type="ECO:0000256" key="6">
    <source>
        <dbReference type="RuleBase" id="RU361277"/>
    </source>
</evidence>
<dbReference type="InterPro" id="IPR036291">
    <property type="entry name" value="NAD(P)-bd_dom_sf"/>
</dbReference>
<dbReference type="InterPro" id="IPR013154">
    <property type="entry name" value="ADH-like_N"/>
</dbReference>
<keyword evidence="3 6" id="KW-0862">Zinc</keyword>
<dbReference type="SMART" id="SM00829">
    <property type="entry name" value="PKS_ER"/>
    <property type="match status" value="1"/>
</dbReference>
<proteinExistence type="inferred from homology"/>
<comment type="similarity">
    <text evidence="6">Belongs to the zinc-containing alcohol dehydrogenase family.</text>
</comment>
<name>A0A7L9WLX1_9RHOB</name>
<dbReference type="CDD" id="cd08279">
    <property type="entry name" value="Zn_ADH_class_III"/>
    <property type="match status" value="1"/>
</dbReference>
<protein>
    <submittedName>
        <fullName evidence="8">Alcohol dehydrogenase catalytic domain-containing protein</fullName>
    </submittedName>
</protein>
<sequence>MKALILNETGQAQELIDDLDIDLPQEHEVLVRTCACGICHSDLHFRQGKWTSFPLPLVLGHECSGVVEKVGSQVRYLQPGDHVVGCLTPFCGECENCLQGRPNICIGGGLQRAEGGRPRLSRKGKPVSQFVNLSGFSEMMLVHERALVKIDRDIPMDVAAIMGCAITTGMGAVFNTAKVRPGETVAVIGCGGIGLSVIQAARITGAGRIIAVDRSPLKAEAAKAYGATDAVIADGNEVAAIVEMTKGGVDHAFEAVGLAATAEAAFNTTKVGGVATIVGLLPQGEKVSVDSTMLTFDRRVQGSSMGSNRFRVDIPRYMKMYESGLLKVDEMISAHIGLSEVDAALVALDHSDGVTRSVAMFS</sequence>
<dbReference type="PANTHER" id="PTHR43880">
    <property type="entry name" value="ALCOHOL DEHYDROGENASE"/>
    <property type="match status" value="1"/>
</dbReference>
<dbReference type="Pfam" id="PF08240">
    <property type="entry name" value="ADH_N"/>
    <property type="match status" value="1"/>
</dbReference>
<dbReference type="InterPro" id="IPR002328">
    <property type="entry name" value="ADH_Zn_CS"/>
</dbReference>
<dbReference type="RefSeq" id="WP_193079299.1">
    <property type="nucleotide sequence ID" value="NZ_CP045201.1"/>
</dbReference>
<dbReference type="EMBL" id="CP045201">
    <property type="protein sequence ID" value="QOL81381.1"/>
    <property type="molecule type" value="Genomic_DNA"/>
</dbReference>